<organism evidence="9 10">
    <name type="scientific">Wickerhamiella sorbophila</name>
    <dbReference type="NCBI Taxonomy" id="45607"/>
    <lineage>
        <taxon>Eukaryota</taxon>
        <taxon>Fungi</taxon>
        <taxon>Dikarya</taxon>
        <taxon>Ascomycota</taxon>
        <taxon>Saccharomycotina</taxon>
        <taxon>Dipodascomycetes</taxon>
        <taxon>Dipodascales</taxon>
        <taxon>Trichomonascaceae</taxon>
        <taxon>Wickerhamiella</taxon>
    </lineage>
</organism>
<feature type="transmembrane region" description="Helical" evidence="7">
    <location>
        <begin position="431"/>
        <end position="453"/>
    </location>
</feature>
<dbReference type="AlphaFoldDB" id="A0A2T0FPL2"/>
<evidence type="ECO:0000256" key="7">
    <source>
        <dbReference type="SAM" id="Phobius"/>
    </source>
</evidence>
<feature type="transmembrane region" description="Helical" evidence="7">
    <location>
        <begin position="389"/>
        <end position="410"/>
    </location>
</feature>
<dbReference type="Proteomes" id="UP000238350">
    <property type="component" value="Unassembled WGS sequence"/>
</dbReference>
<keyword evidence="2" id="KW-0813">Transport</keyword>
<feature type="compositionally biased region" description="Polar residues" evidence="6">
    <location>
        <begin position="43"/>
        <end position="60"/>
    </location>
</feature>
<dbReference type="GeneID" id="36518267"/>
<feature type="transmembrane region" description="Helical" evidence="7">
    <location>
        <begin position="487"/>
        <end position="512"/>
    </location>
</feature>
<feature type="transmembrane region" description="Helical" evidence="7">
    <location>
        <begin position="118"/>
        <end position="139"/>
    </location>
</feature>
<evidence type="ECO:0000256" key="5">
    <source>
        <dbReference type="ARBA" id="ARBA00023136"/>
    </source>
</evidence>
<keyword evidence="4 7" id="KW-1133">Transmembrane helix</keyword>
<protein>
    <submittedName>
        <fullName evidence="9">Putative transporter C36.03c</fullName>
    </submittedName>
</protein>
<dbReference type="FunFam" id="1.20.1250.20:FF:000011">
    <property type="entry name" value="MFS multidrug transporter, putative"/>
    <property type="match status" value="1"/>
</dbReference>
<dbReference type="SUPFAM" id="SSF103473">
    <property type="entry name" value="MFS general substrate transporter"/>
    <property type="match status" value="1"/>
</dbReference>
<feature type="compositionally biased region" description="Basic and acidic residues" evidence="6">
    <location>
        <begin position="7"/>
        <end position="20"/>
    </location>
</feature>
<evidence type="ECO:0000256" key="1">
    <source>
        <dbReference type="ARBA" id="ARBA00004141"/>
    </source>
</evidence>
<evidence type="ECO:0000256" key="3">
    <source>
        <dbReference type="ARBA" id="ARBA00022692"/>
    </source>
</evidence>
<feature type="transmembrane region" description="Helical" evidence="7">
    <location>
        <begin position="273"/>
        <end position="295"/>
    </location>
</feature>
<dbReference type="PANTHER" id="PTHR23502:SF31">
    <property type="entry name" value="POLYAMINE TRANSPORTER 1"/>
    <property type="match status" value="1"/>
</dbReference>
<proteinExistence type="predicted"/>
<dbReference type="GO" id="GO:0005886">
    <property type="term" value="C:plasma membrane"/>
    <property type="evidence" value="ECO:0007669"/>
    <property type="project" value="TreeGrafter"/>
</dbReference>
<feature type="domain" description="Major facilitator superfamily (MFS) profile" evidence="8">
    <location>
        <begin position="120"/>
        <end position="548"/>
    </location>
</feature>
<dbReference type="InterPro" id="IPR036259">
    <property type="entry name" value="MFS_trans_sf"/>
</dbReference>
<keyword evidence="5 7" id="KW-0472">Membrane</keyword>
<dbReference type="OrthoDB" id="9986881at2759"/>
<feature type="transmembrane region" description="Helical" evidence="7">
    <location>
        <begin position="151"/>
        <end position="173"/>
    </location>
</feature>
<feature type="transmembrane region" description="Helical" evidence="7">
    <location>
        <begin position="459"/>
        <end position="480"/>
    </location>
</feature>
<dbReference type="PANTHER" id="PTHR23502">
    <property type="entry name" value="MAJOR FACILITATOR SUPERFAMILY"/>
    <property type="match status" value="1"/>
</dbReference>
<dbReference type="EMBL" id="NDIQ01000022">
    <property type="protein sequence ID" value="PRT56899.1"/>
    <property type="molecule type" value="Genomic_DNA"/>
</dbReference>
<dbReference type="GO" id="GO:0022857">
    <property type="term" value="F:transmembrane transporter activity"/>
    <property type="evidence" value="ECO:0007669"/>
    <property type="project" value="InterPro"/>
</dbReference>
<dbReference type="CDD" id="cd17323">
    <property type="entry name" value="MFS_Tpo1_MDR_like"/>
    <property type="match status" value="1"/>
</dbReference>
<feature type="transmembrane region" description="Helical" evidence="7">
    <location>
        <begin position="524"/>
        <end position="544"/>
    </location>
</feature>
<gene>
    <name evidence="9" type="ORF">B9G98_04519</name>
</gene>
<comment type="subcellular location">
    <subcellularLocation>
        <location evidence="1">Membrane</location>
        <topology evidence="1">Multi-pass membrane protein</topology>
    </subcellularLocation>
</comment>
<reference evidence="9 10" key="1">
    <citation type="submission" date="2017-04" db="EMBL/GenBank/DDBJ databases">
        <title>Genome sequencing of [Candida] sorbophila.</title>
        <authorList>
            <person name="Ahn J.O."/>
        </authorList>
    </citation>
    <scope>NUCLEOTIDE SEQUENCE [LARGE SCALE GENOMIC DNA]</scope>
    <source>
        <strain evidence="9 10">DS02</strain>
    </source>
</reference>
<keyword evidence="10" id="KW-1185">Reference proteome</keyword>
<evidence type="ECO:0000313" key="10">
    <source>
        <dbReference type="Proteomes" id="UP000238350"/>
    </source>
</evidence>
<feature type="transmembrane region" description="Helical" evidence="7">
    <location>
        <begin position="185"/>
        <end position="205"/>
    </location>
</feature>
<dbReference type="Gene3D" id="1.20.1250.20">
    <property type="entry name" value="MFS general substrate transporter like domains"/>
    <property type="match status" value="1"/>
</dbReference>
<evidence type="ECO:0000313" key="9">
    <source>
        <dbReference type="EMBL" id="PRT56899.1"/>
    </source>
</evidence>
<feature type="transmembrane region" description="Helical" evidence="7">
    <location>
        <begin position="355"/>
        <end position="377"/>
    </location>
</feature>
<evidence type="ECO:0000256" key="6">
    <source>
        <dbReference type="SAM" id="MobiDB-lite"/>
    </source>
</evidence>
<sequence length="564" mass="62271">MSATNPESERELHSSNEPDLKPYSSSKSSESSHTEEEVEGFTTGATRTQTNASDSSALSRTISRVYTQSTNFETPLPSMGGGRSTYPAKIPNEEEYEVQFDSDDDPLNPLNWSFRRKLVVGAACVWPTTVLSWGSSIYGNATTEIKHIYHVGTPVAILGVSLYVIGFATGPIIFGPMSEIYGRKIPMLISSILFTAFTFWCATADHFYHIMLYRFFAAALGAAPLVVAAAALADMLRTDVRGIGITLFSLCVIAGPMIAPVVGGYIANSYLGYRWVFYITGIMGASGILCVIFFLEETYHPLILCNKARELRERTGNNFIYAAHERVRPDFNTIAKKVLVLPVKMLFVEPTLMSLSLYHGFIYGILYLCLEAIPLIFTEKYHWHGGNIMLPYLGMFIGAVLGNMTSIFVFEPLFKKTLAKSGKAVLPEARLPLMILGSIIFPIGIFMLCWTGNYHVHWIAPVIGCALIGFGMNSLFLPIFNYIIDTYLFLAASALAGNTFLRSSMGASFPIFATAMFQNLGIEWAGTLLGCLAVLLLPIPFLFYKFGAKIRRASKYAVDLDNKE</sequence>
<dbReference type="InterPro" id="IPR020846">
    <property type="entry name" value="MFS_dom"/>
</dbReference>
<feature type="transmembrane region" description="Helical" evidence="7">
    <location>
        <begin position="245"/>
        <end position="267"/>
    </location>
</feature>
<name>A0A2T0FPL2_9ASCO</name>
<feature type="region of interest" description="Disordered" evidence="6">
    <location>
        <begin position="1"/>
        <end position="60"/>
    </location>
</feature>
<feature type="transmembrane region" description="Helical" evidence="7">
    <location>
        <begin position="211"/>
        <end position="233"/>
    </location>
</feature>
<dbReference type="Pfam" id="PF07690">
    <property type="entry name" value="MFS_1"/>
    <property type="match status" value="1"/>
</dbReference>
<evidence type="ECO:0000256" key="4">
    <source>
        <dbReference type="ARBA" id="ARBA00022989"/>
    </source>
</evidence>
<evidence type="ECO:0000259" key="8">
    <source>
        <dbReference type="PROSITE" id="PS50850"/>
    </source>
</evidence>
<dbReference type="RefSeq" id="XP_024666844.1">
    <property type="nucleotide sequence ID" value="XM_024811076.1"/>
</dbReference>
<dbReference type="PROSITE" id="PS50850">
    <property type="entry name" value="MFS"/>
    <property type="match status" value="1"/>
</dbReference>
<evidence type="ECO:0000256" key="2">
    <source>
        <dbReference type="ARBA" id="ARBA00022448"/>
    </source>
</evidence>
<comment type="caution">
    <text evidence="9">The sequence shown here is derived from an EMBL/GenBank/DDBJ whole genome shotgun (WGS) entry which is preliminary data.</text>
</comment>
<dbReference type="InterPro" id="IPR011701">
    <property type="entry name" value="MFS"/>
</dbReference>
<keyword evidence="3 7" id="KW-0812">Transmembrane</keyword>
<dbReference type="STRING" id="45607.A0A2T0FPL2"/>
<accession>A0A2T0FPL2</accession>